<dbReference type="Proteomes" id="UP000594637">
    <property type="component" value="Chromosome"/>
</dbReference>
<reference evidence="3 4" key="1">
    <citation type="submission" date="2020-11" db="EMBL/GenBank/DDBJ databases">
        <title>Actinomyces sp. ZJ750.</title>
        <authorList>
            <person name="Zhou J."/>
        </authorList>
    </citation>
    <scope>NUCLEOTIDE SEQUENCE [LARGE SCALE GENOMIC DNA]</scope>
    <source>
        <strain evidence="3 4">ZJ750</strain>
    </source>
</reference>
<dbReference type="Pfam" id="PF00480">
    <property type="entry name" value="ROK"/>
    <property type="match status" value="1"/>
</dbReference>
<dbReference type="SUPFAM" id="SSF53067">
    <property type="entry name" value="Actin-like ATPase domain"/>
    <property type="match status" value="2"/>
</dbReference>
<dbReference type="InterPro" id="IPR049874">
    <property type="entry name" value="ROK_cs"/>
</dbReference>
<dbReference type="InterPro" id="IPR036388">
    <property type="entry name" value="WH-like_DNA-bd_sf"/>
</dbReference>
<dbReference type="GO" id="GO:0003700">
    <property type="term" value="F:DNA-binding transcription factor activity"/>
    <property type="evidence" value="ECO:0007669"/>
    <property type="project" value="InterPro"/>
</dbReference>
<dbReference type="PANTHER" id="PTHR18964">
    <property type="entry name" value="ROK (REPRESSOR, ORF, KINASE) FAMILY"/>
    <property type="match status" value="1"/>
</dbReference>
<accession>A0A7T0LJ57</accession>
<evidence type="ECO:0000313" key="4">
    <source>
        <dbReference type="Proteomes" id="UP000594637"/>
    </source>
</evidence>
<proteinExistence type="inferred from homology"/>
<evidence type="ECO:0000313" key="3">
    <source>
        <dbReference type="EMBL" id="QPL04726.1"/>
    </source>
</evidence>
<dbReference type="PANTHER" id="PTHR18964:SF149">
    <property type="entry name" value="BIFUNCTIONAL UDP-N-ACETYLGLUCOSAMINE 2-EPIMERASE_N-ACETYLMANNOSAMINE KINASE"/>
    <property type="match status" value="1"/>
</dbReference>
<dbReference type="Gene3D" id="3.30.420.40">
    <property type="match status" value="2"/>
</dbReference>
<keyword evidence="4" id="KW-1185">Reference proteome</keyword>
<protein>
    <submittedName>
        <fullName evidence="3">ROK family transcriptional regulator</fullName>
    </submittedName>
</protein>
<evidence type="ECO:0000259" key="2">
    <source>
        <dbReference type="Pfam" id="PF12802"/>
    </source>
</evidence>
<feature type="domain" description="HTH marR-type" evidence="2">
    <location>
        <begin position="19"/>
        <end position="68"/>
    </location>
</feature>
<name>A0A7T0LJ57_9ACTO</name>
<organism evidence="3 4">
    <name type="scientific">Actinomyces respiraculi</name>
    <dbReference type="NCBI Taxonomy" id="2744574"/>
    <lineage>
        <taxon>Bacteria</taxon>
        <taxon>Bacillati</taxon>
        <taxon>Actinomycetota</taxon>
        <taxon>Actinomycetes</taxon>
        <taxon>Actinomycetales</taxon>
        <taxon>Actinomycetaceae</taxon>
        <taxon>Actinomyces</taxon>
    </lineage>
</organism>
<dbReference type="InterPro" id="IPR000835">
    <property type="entry name" value="HTH_MarR-typ"/>
</dbReference>
<dbReference type="Pfam" id="PF12802">
    <property type="entry name" value="MarR_2"/>
    <property type="match status" value="1"/>
</dbReference>
<dbReference type="AlphaFoldDB" id="A0A7T0LJ57"/>
<gene>
    <name evidence="3" type="ORF">ID810_08050</name>
</gene>
<comment type="similarity">
    <text evidence="1">Belongs to the ROK (NagC/XylR) family.</text>
</comment>
<dbReference type="InterPro" id="IPR036390">
    <property type="entry name" value="WH_DNA-bd_sf"/>
</dbReference>
<dbReference type="InterPro" id="IPR043129">
    <property type="entry name" value="ATPase_NBD"/>
</dbReference>
<dbReference type="EMBL" id="CP063989">
    <property type="protein sequence ID" value="QPL04726.1"/>
    <property type="molecule type" value="Genomic_DNA"/>
</dbReference>
<sequence length="396" mass="42139">MPPSKVVRSATRQLHRDAVIRALRLQGAASRRDLQEATGLSRSTISSIVNELMAEGEVERCSAARTGRGRPVELIRVVEDAQRTWLGIEFSHGSVHVVLVQGDNQVRAQACRSYTGETTWSDRFAIASEVLARETPSEVAVSGVGIGFPSSAVMRGEDLITRGQEGALELIREVAAQVGQRYRAAVSVDNNVRLAGLAEMLWQTEAQPENQIYARVSDGIGGALVCNGQLVTGQSGFGGEIGHLTVEADGVRCRCGKRGCLETVASASAIIRRCRQGGAQVAGIEDVAQAYHQGRRVAVEAVTEAGQALGKVLGRVCVLIDPARIVLAGTVVSALPHLVDVVRDQVGLELLPVNQVLPRTVHARLGEDAGALGAALMAMSATRLRYPILIPDRSVN</sequence>
<dbReference type="PROSITE" id="PS01125">
    <property type="entry name" value="ROK"/>
    <property type="match status" value="1"/>
</dbReference>
<dbReference type="SUPFAM" id="SSF46785">
    <property type="entry name" value="Winged helix' DNA-binding domain"/>
    <property type="match status" value="1"/>
</dbReference>
<dbReference type="KEGG" id="arep:ID810_08050"/>
<dbReference type="InterPro" id="IPR000600">
    <property type="entry name" value="ROK"/>
</dbReference>
<evidence type="ECO:0000256" key="1">
    <source>
        <dbReference type="ARBA" id="ARBA00006479"/>
    </source>
</evidence>
<dbReference type="Gene3D" id="1.10.10.10">
    <property type="entry name" value="Winged helix-like DNA-binding domain superfamily/Winged helix DNA-binding domain"/>
    <property type="match status" value="1"/>
</dbReference>